<keyword evidence="1" id="KW-0732">Signal</keyword>
<dbReference type="AlphaFoldDB" id="A0A7C3PEU2"/>
<accession>A0A7C3PEU2</accession>
<evidence type="ECO:0000313" key="2">
    <source>
        <dbReference type="EMBL" id="HFM98314.1"/>
    </source>
</evidence>
<evidence type="ECO:0000256" key="1">
    <source>
        <dbReference type="SAM" id="SignalP"/>
    </source>
</evidence>
<organism evidence="2">
    <name type="scientific">Oscillatoriales cyanobacterium SpSt-418</name>
    <dbReference type="NCBI Taxonomy" id="2282169"/>
    <lineage>
        <taxon>Bacteria</taxon>
        <taxon>Bacillati</taxon>
        <taxon>Cyanobacteriota</taxon>
        <taxon>Cyanophyceae</taxon>
        <taxon>Oscillatoriophycideae</taxon>
        <taxon>Oscillatoriales</taxon>
    </lineage>
</organism>
<dbReference type="EMBL" id="DSRU01000164">
    <property type="protein sequence ID" value="HFM98314.1"/>
    <property type="molecule type" value="Genomic_DNA"/>
</dbReference>
<dbReference type="Pfam" id="PF14271">
    <property type="entry name" value="DUF4359"/>
    <property type="match status" value="1"/>
</dbReference>
<proteinExistence type="predicted"/>
<protein>
    <submittedName>
        <fullName evidence="2">DUF4359 domain-containing protein</fullName>
    </submittedName>
</protein>
<name>A0A7C3PEU2_9CYAN</name>
<feature type="signal peptide" evidence="1">
    <location>
        <begin position="1"/>
        <end position="20"/>
    </location>
</feature>
<feature type="chain" id="PRO_5028333786" evidence="1">
    <location>
        <begin position="21"/>
        <end position="122"/>
    </location>
</feature>
<comment type="caution">
    <text evidence="2">The sequence shown here is derived from an EMBL/GenBank/DDBJ whole genome shotgun (WGS) entry which is preliminary data.</text>
</comment>
<gene>
    <name evidence="2" type="ORF">ENR64_11265</name>
</gene>
<reference evidence="2" key="1">
    <citation type="journal article" date="2020" name="mSystems">
        <title>Genome- and Community-Level Interaction Insights into Carbon Utilization and Element Cycling Functions of Hydrothermarchaeota in Hydrothermal Sediment.</title>
        <authorList>
            <person name="Zhou Z."/>
            <person name="Liu Y."/>
            <person name="Xu W."/>
            <person name="Pan J."/>
            <person name="Luo Z.H."/>
            <person name="Li M."/>
        </authorList>
    </citation>
    <scope>NUCLEOTIDE SEQUENCE [LARGE SCALE GENOMIC DNA]</scope>
    <source>
        <strain evidence="2">SpSt-418</strain>
    </source>
</reference>
<sequence length="122" mass="13560">MQKWKLAAIAGAVVVSSISAVLMLTNPDDEAYEEFAAEQVVGYATTRVCAKAPIFLAGRCEMLVQSNQQQIQQVISSKTTRINLLLLSIYVTDLSFSPYLPAYEFRTIGVFKKFYIVQAQEA</sequence>
<dbReference type="InterPro" id="IPR025578">
    <property type="entry name" value="DUF4359"/>
</dbReference>